<evidence type="ECO:0000313" key="3">
    <source>
        <dbReference type="EMBL" id="KAK1938323.1"/>
    </source>
</evidence>
<name>A0AAD9GH32_BABDI</name>
<dbReference type="GO" id="GO:0000175">
    <property type="term" value="F:3'-5'-RNA exonuclease activity"/>
    <property type="evidence" value="ECO:0007669"/>
    <property type="project" value="TreeGrafter"/>
</dbReference>
<feature type="domain" description="Endonuclease/exonuclease/phosphatase" evidence="2">
    <location>
        <begin position="320"/>
        <end position="627"/>
    </location>
</feature>
<accession>A0AAD9GH32</accession>
<dbReference type="GO" id="GO:0000288">
    <property type="term" value="P:nuclear-transcribed mRNA catabolic process, deadenylation-dependent decay"/>
    <property type="evidence" value="ECO:0007669"/>
    <property type="project" value="TreeGrafter"/>
</dbReference>
<dbReference type="InterPro" id="IPR036691">
    <property type="entry name" value="Endo/exonu/phosph_ase_sf"/>
</dbReference>
<reference evidence="3" key="2">
    <citation type="submission" date="2021-05" db="EMBL/GenBank/DDBJ databases">
        <authorList>
            <person name="Pain A."/>
        </authorList>
    </citation>
    <scope>NUCLEOTIDE SEQUENCE</scope>
    <source>
        <strain evidence="3">1802A</strain>
    </source>
</reference>
<proteinExistence type="predicted"/>
<feature type="compositionally biased region" description="Basic and acidic residues" evidence="1">
    <location>
        <begin position="532"/>
        <end position="545"/>
    </location>
</feature>
<dbReference type="Proteomes" id="UP001195914">
    <property type="component" value="Unassembled WGS sequence"/>
</dbReference>
<dbReference type="PANTHER" id="PTHR12121:SF37">
    <property type="entry name" value="2',5'-PHOSPHODIESTERASE 12"/>
    <property type="match status" value="1"/>
</dbReference>
<dbReference type="Gene3D" id="3.60.10.10">
    <property type="entry name" value="Endonuclease/exonuclease/phosphatase"/>
    <property type="match status" value="1"/>
</dbReference>
<feature type="region of interest" description="Disordered" evidence="1">
    <location>
        <begin position="531"/>
        <end position="557"/>
    </location>
</feature>
<evidence type="ECO:0000259" key="2">
    <source>
        <dbReference type="Pfam" id="PF03372"/>
    </source>
</evidence>
<dbReference type="InterPro" id="IPR050410">
    <property type="entry name" value="CCR4/nocturin_mRNA_transcr"/>
</dbReference>
<dbReference type="EMBL" id="JAHBMH010000024">
    <property type="protein sequence ID" value="KAK1938323.1"/>
    <property type="molecule type" value="Genomic_DNA"/>
</dbReference>
<gene>
    <name evidence="3" type="ORF">X943_000163</name>
</gene>
<evidence type="ECO:0000256" key="1">
    <source>
        <dbReference type="SAM" id="MobiDB-lite"/>
    </source>
</evidence>
<dbReference type="Pfam" id="PF03372">
    <property type="entry name" value="Exo_endo_phos"/>
    <property type="match status" value="1"/>
</dbReference>
<sequence length="634" mass="73407">MSYFGNNYVLIRSPEGGDKINITINWAGREVNLDRQKTETLKTAITRLKRSLRKTTGRQPKQVEHITDPYLLCDPTCLSWKKSEEGEKCPTPHTMHMSVDSDATVTGQIAQGCTTTLDDEYSILFMTNIFKPFDESETLEVVAENTCFISINDTLLQVYKNIFRILDVSIGQKALIGCPASLNIRSEGPWRYEDITVEWLDENEHVLHRGPIYIPSENMGGRNIKARVRHNQLKWNHAESLFCQVVNIPKNMWQHDRIAAFNSSPVNSTLSPLQSDLRDLRVMSFNILSPTYVATEEAIERFFPYCSAEWLDCTYRNPLILREILMLKPQILCLQECSTGAYHDYMEPVLGQDYNSWLTIKSHASDEGCCMLLQKGMFDILDVQNISFKEEIRKPEYDDALTRIGARNWVNYNADTYFSRYHTIYQMGCFRNTLDSKKNYIFVTNTHLYFHPHGRHIRILQTYVLLNELERFKRRCAEKYGFDILEESSTIICGDFNSFNTEGAFQLMSQGWIPCNHPDFEFGSRFGQEKFNPSDHSDARDRESYPDLDPSNPMSEDRLEVENYQGYEDAYRGRELPFTNYVKTFHGTLDYIFHSTNLKVKRCMPGISEAEAKQFEGLPSQIYPSDHLSIAVDF</sequence>
<comment type="caution">
    <text evidence="3">The sequence shown here is derived from an EMBL/GenBank/DDBJ whole genome shotgun (WGS) entry which is preliminary data.</text>
</comment>
<keyword evidence="3" id="KW-0255">Endonuclease</keyword>
<protein>
    <submittedName>
        <fullName evidence="3">Endonuclease/exonuclease/phosphatase family protein</fullName>
    </submittedName>
</protein>
<dbReference type="GO" id="GO:0005739">
    <property type="term" value="C:mitochondrion"/>
    <property type="evidence" value="ECO:0007669"/>
    <property type="project" value="TreeGrafter"/>
</dbReference>
<dbReference type="PANTHER" id="PTHR12121">
    <property type="entry name" value="CARBON CATABOLITE REPRESSOR PROTEIN 4"/>
    <property type="match status" value="1"/>
</dbReference>
<dbReference type="GO" id="GO:0004519">
    <property type="term" value="F:endonuclease activity"/>
    <property type="evidence" value="ECO:0007669"/>
    <property type="project" value="UniProtKB-KW"/>
</dbReference>
<keyword evidence="3" id="KW-0378">Hydrolase</keyword>
<dbReference type="AlphaFoldDB" id="A0AAD9GH32"/>
<dbReference type="SUPFAM" id="SSF56219">
    <property type="entry name" value="DNase I-like"/>
    <property type="match status" value="1"/>
</dbReference>
<keyword evidence="3" id="KW-0540">Nuclease</keyword>
<organism evidence="3 4">
    <name type="scientific">Babesia divergens</name>
    <dbReference type="NCBI Taxonomy" id="32595"/>
    <lineage>
        <taxon>Eukaryota</taxon>
        <taxon>Sar</taxon>
        <taxon>Alveolata</taxon>
        <taxon>Apicomplexa</taxon>
        <taxon>Aconoidasida</taxon>
        <taxon>Piroplasmida</taxon>
        <taxon>Babesiidae</taxon>
        <taxon>Babesia</taxon>
    </lineage>
</organism>
<reference evidence="3" key="1">
    <citation type="journal article" date="2014" name="Nucleic Acids Res.">
        <title>The evolutionary dynamics of variant antigen genes in Babesia reveal a history of genomic innovation underlying host-parasite interaction.</title>
        <authorList>
            <person name="Jackson A.P."/>
            <person name="Otto T.D."/>
            <person name="Darby A."/>
            <person name="Ramaprasad A."/>
            <person name="Xia D."/>
            <person name="Echaide I.E."/>
            <person name="Farber M."/>
            <person name="Gahlot S."/>
            <person name="Gamble J."/>
            <person name="Gupta D."/>
            <person name="Gupta Y."/>
            <person name="Jackson L."/>
            <person name="Malandrin L."/>
            <person name="Malas T.B."/>
            <person name="Moussa E."/>
            <person name="Nair M."/>
            <person name="Reid A.J."/>
            <person name="Sanders M."/>
            <person name="Sharma J."/>
            <person name="Tracey A."/>
            <person name="Quail M.A."/>
            <person name="Weir W."/>
            <person name="Wastling J.M."/>
            <person name="Hall N."/>
            <person name="Willadsen P."/>
            <person name="Lingelbach K."/>
            <person name="Shiels B."/>
            <person name="Tait A."/>
            <person name="Berriman M."/>
            <person name="Allred D.R."/>
            <person name="Pain A."/>
        </authorList>
    </citation>
    <scope>NUCLEOTIDE SEQUENCE</scope>
    <source>
        <strain evidence="3">1802A</strain>
    </source>
</reference>
<evidence type="ECO:0000313" key="4">
    <source>
        <dbReference type="Proteomes" id="UP001195914"/>
    </source>
</evidence>
<dbReference type="InterPro" id="IPR005135">
    <property type="entry name" value="Endo/exonuclease/phosphatase"/>
</dbReference>
<keyword evidence="4" id="KW-1185">Reference proteome</keyword>